<evidence type="ECO:0000256" key="2">
    <source>
        <dbReference type="ARBA" id="ARBA00022786"/>
    </source>
</evidence>
<dbReference type="GO" id="GO:0008270">
    <property type="term" value="F:zinc ion binding"/>
    <property type="evidence" value="ECO:0007669"/>
    <property type="project" value="UniProtKB-KW"/>
</dbReference>
<dbReference type="GO" id="GO:0006355">
    <property type="term" value="P:regulation of DNA-templated transcription"/>
    <property type="evidence" value="ECO:0007669"/>
    <property type="project" value="InterPro"/>
</dbReference>
<dbReference type="SUPFAM" id="SSF81382">
    <property type="entry name" value="Skp1 dimerisation domain-like"/>
    <property type="match status" value="1"/>
</dbReference>
<feature type="region of interest" description="Disordered" evidence="7">
    <location>
        <begin position="225"/>
        <end position="245"/>
    </location>
</feature>
<keyword evidence="2" id="KW-0833">Ubl conjugation pathway</keyword>
<proteinExistence type="inferred from homology"/>
<dbReference type="InterPro" id="IPR016897">
    <property type="entry name" value="SKP1"/>
</dbReference>
<evidence type="ECO:0000256" key="6">
    <source>
        <dbReference type="PROSITE-ProRule" id="PRU00094"/>
    </source>
</evidence>
<gene>
    <name evidence="9" type="ORF">CAEBREN_13321</name>
</gene>
<dbReference type="HOGENOM" id="CLU_842591_0_0_1"/>
<keyword evidence="10" id="KW-1185">Reference proteome</keyword>
<dbReference type="eggNOG" id="KOG1601">
    <property type="taxonomic scope" value="Eukaryota"/>
</dbReference>
<dbReference type="STRING" id="135651.G0NI21"/>
<dbReference type="Gene3D" id="3.30.710.10">
    <property type="entry name" value="Potassium Channel Kv1.1, Chain A"/>
    <property type="match status" value="1"/>
</dbReference>
<protein>
    <recommendedName>
        <fullName evidence="8">GATA-type domain-containing protein</fullName>
    </recommendedName>
</protein>
<evidence type="ECO:0000256" key="1">
    <source>
        <dbReference type="ARBA" id="ARBA00009993"/>
    </source>
</evidence>
<organism evidence="10">
    <name type="scientific">Caenorhabditis brenneri</name>
    <name type="common">Nematode worm</name>
    <dbReference type="NCBI Taxonomy" id="135651"/>
    <lineage>
        <taxon>Eukaryota</taxon>
        <taxon>Metazoa</taxon>
        <taxon>Ecdysozoa</taxon>
        <taxon>Nematoda</taxon>
        <taxon>Chromadorea</taxon>
        <taxon>Rhabditida</taxon>
        <taxon>Rhabditina</taxon>
        <taxon>Rhabditomorpha</taxon>
        <taxon>Rhabditoidea</taxon>
        <taxon>Rhabditidae</taxon>
        <taxon>Peloderinae</taxon>
        <taxon>Caenorhabditis</taxon>
    </lineage>
</organism>
<feature type="region of interest" description="Disordered" evidence="7">
    <location>
        <begin position="30"/>
        <end position="53"/>
    </location>
</feature>
<dbReference type="GO" id="GO:0043565">
    <property type="term" value="F:sequence-specific DNA binding"/>
    <property type="evidence" value="ECO:0007669"/>
    <property type="project" value="InterPro"/>
</dbReference>
<keyword evidence="6" id="KW-0862">Zinc</keyword>
<dbReference type="SMART" id="SM00512">
    <property type="entry name" value="Skp1"/>
    <property type="match status" value="1"/>
</dbReference>
<dbReference type="PROSITE" id="PS50114">
    <property type="entry name" value="GATA_ZN_FINGER_2"/>
    <property type="match status" value="1"/>
</dbReference>
<comment type="similarity">
    <text evidence="1">Belongs to the SKP1 family.</text>
</comment>
<dbReference type="EMBL" id="GL379887">
    <property type="protein sequence ID" value="EGT31626.1"/>
    <property type="molecule type" value="Genomic_DNA"/>
</dbReference>
<evidence type="ECO:0000256" key="5">
    <source>
        <dbReference type="ARBA" id="ARBA00023242"/>
    </source>
</evidence>
<dbReference type="GO" id="GO:0006511">
    <property type="term" value="P:ubiquitin-dependent protein catabolic process"/>
    <property type="evidence" value="ECO:0007669"/>
    <property type="project" value="InterPro"/>
</dbReference>
<dbReference type="SUPFAM" id="SSF57716">
    <property type="entry name" value="Glucocorticoid receptor-like (DNA-binding domain)"/>
    <property type="match status" value="1"/>
</dbReference>
<dbReference type="InterPro" id="IPR036296">
    <property type="entry name" value="SKP1-like_dim_sf"/>
</dbReference>
<dbReference type="InterPro" id="IPR001232">
    <property type="entry name" value="SKP1-like"/>
</dbReference>
<dbReference type="SUPFAM" id="SSF54695">
    <property type="entry name" value="POZ domain"/>
    <property type="match status" value="1"/>
</dbReference>
<dbReference type="InterPro" id="IPR013088">
    <property type="entry name" value="Znf_NHR/GATA"/>
</dbReference>
<feature type="domain" description="GATA-type" evidence="8">
    <location>
        <begin position="271"/>
        <end position="327"/>
    </location>
</feature>
<keyword evidence="6" id="KW-0479">Metal-binding</keyword>
<evidence type="ECO:0000313" key="10">
    <source>
        <dbReference type="Proteomes" id="UP000008068"/>
    </source>
</evidence>
<keyword evidence="3" id="KW-0805">Transcription regulation</keyword>
<evidence type="ECO:0000256" key="4">
    <source>
        <dbReference type="ARBA" id="ARBA00023163"/>
    </source>
</evidence>
<dbReference type="CDD" id="cd00202">
    <property type="entry name" value="ZnF_GATA"/>
    <property type="match status" value="1"/>
</dbReference>
<dbReference type="InterPro" id="IPR000679">
    <property type="entry name" value="Znf_GATA"/>
</dbReference>
<dbReference type="OrthoDB" id="5874193at2759"/>
<dbReference type="Pfam" id="PF00320">
    <property type="entry name" value="GATA"/>
    <property type="match status" value="1"/>
</dbReference>
<dbReference type="Proteomes" id="UP000008068">
    <property type="component" value="Unassembled WGS sequence"/>
</dbReference>
<reference evidence="10" key="1">
    <citation type="submission" date="2011-07" db="EMBL/GenBank/DDBJ databases">
        <authorList>
            <consortium name="Caenorhabditis brenneri Sequencing and Analysis Consortium"/>
            <person name="Wilson R.K."/>
        </authorList>
    </citation>
    <scope>NUCLEOTIDE SEQUENCE [LARGE SCALE GENOMIC DNA]</scope>
    <source>
        <strain evidence="10">PB2801</strain>
    </source>
</reference>
<feature type="compositionally biased region" description="Polar residues" evidence="7">
    <location>
        <begin position="232"/>
        <end position="245"/>
    </location>
</feature>
<dbReference type="InParanoid" id="G0NI21"/>
<keyword evidence="4" id="KW-0804">Transcription</keyword>
<dbReference type="PROSITE" id="PS00344">
    <property type="entry name" value="GATA_ZN_FINGER_1"/>
    <property type="match status" value="1"/>
</dbReference>
<evidence type="ECO:0000256" key="3">
    <source>
        <dbReference type="ARBA" id="ARBA00023015"/>
    </source>
</evidence>
<accession>G0NI21</accession>
<dbReference type="InterPro" id="IPR016073">
    <property type="entry name" value="Skp1_comp_POZ"/>
</dbReference>
<dbReference type="Pfam" id="PF03931">
    <property type="entry name" value="Skp1_POZ"/>
    <property type="match status" value="1"/>
</dbReference>
<feature type="compositionally biased region" description="Low complexity" evidence="7">
    <location>
        <begin position="36"/>
        <end position="48"/>
    </location>
</feature>
<dbReference type="eggNOG" id="KOG1724">
    <property type="taxonomic scope" value="Eukaryota"/>
</dbReference>
<dbReference type="SMART" id="SM00401">
    <property type="entry name" value="ZnF_GATA"/>
    <property type="match status" value="1"/>
</dbReference>
<sequence length="330" mass="35573">MVSTNVAASLASGAVVSSCHVTALLSPKLSKNNTPASNSSNSDAGESSPIDWPPQNSTFFQPGAFRPVVSTPKVGNCIKWSIDSILDNTPSSAAPEPVFAVQSGDGQVFSVSKKILHKSKALQNLAPFMTNYGKGLGQMQVLPLHNFDGRTLKMVFNWCENYTEDPTITGDNLATSLTASEFEKKFLDGKDVSQAFNVASAALYLDIESLVRFASDKIAGILDGNETKDLPHTTSGAQPTSTPIQSTPVQFAPMPPTPMPFQSNSLSTPTIKSSHTCSHCGVQQSCKWRNILSPQILCNACYIYQRKYNKVRPATAAASYKRRMAEKTID</sequence>
<dbReference type="Gene3D" id="3.30.50.10">
    <property type="entry name" value="Erythroid Transcription Factor GATA-1, subunit A"/>
    <property type="match status" value="1"/>
</dbReference>
<dbReference type="PANTHER" id="PTHR11165">
    <property type="entry name" value="SKP1"/>
    <property type="match status" value="1"/>
</dbReference>
<dbReference type="AlphaFoldDB" id="G0NI21"/>
<name>G0NI21_CAEBE</name>
<evidence type="ECO:0000259" key="8">
    <source>
        <dbReference type="PROSITE" id="PS50114"/>
    </source>
</evidence>
<evidence type="ECO:0000313" key="9">
    <source>
        <dbReference type="EMBL" id="EGT31626.1"/>
    </source>
</evidence>
<dbReference type="InterPro" id="IPR011333">
    <property type="entry name" value="SKP1/BTB/POZ_sf"/>
</dbReference>
<keyword evidence="6" id="KW-0863">Zinc-finger</keyword>
<evidence type="ECO:0000256" key="7">
    <source>
        <dbReference type="SAM" id="MobiDB-lite"/>
    </source>
</evidence>
<keyword evidence="5" id="KW-0539">Nucleus</keyword>